<gene>
    <name evidence="1" type="ORF">A3D07_01395</name>
</gene>
<dbReference type="Proteomes" id="UP000177124">
    <property type="component" value="Unassembled WGS sequence"/>
</dbReference>
<evidence type="ECO:0000313" key="1">
    <source>
        <dbReference type="EMBL" id="OGD91298.1"/>
    </source>
</evidence>
<dbReference type="AlphaFoldDB" id="A0A1F5GHF9"/>
<protein>
    <recommendedName>
        <fullName evidence="3">DUF1059 domain-containing protein</fullName>
    </recommendedName>
</protein>
<reference evidence="1 2" key="1">
    <citation type="journal article" date="2016" name="Nat. Commun.">
        <title>Thousands of microbial genomes shed light on interconnected biogeochemical processes in an aquifer system.</title>
        <authorList>
            <person name="Anantharaman K."/>
            <person name="Brown C.T."/>
            <person name="Hug L.A."/>
            <person name="Sharon I."/>
            <person name="Castelle C.J."/>
            <person name="Probst A.J."/>
            <person name="Thomas B.C."/>
            <person name="Singh A."/>
            <person name="Wilkins M.J."/>
            <person name="Karaoz U."/>
            <person name="Brodie E.L."/>
            <person name="Williams K.H."/>
            <person name="Hubbard S.S."/>
            <person name="Banfield J.F."/>
        </authorList>
    </citation>
    <scope>NUCLEOTIDE SEQUENCE [LARGE SCALE GENOMIC DNA]</scope>
</reference>
<dbReference type="STRING" id="1797716.A3D07_01395"/>
<name>A0A1F5GHF9_9BACT</name>
<evidence type="ECO:0000313" key="2">
    <source>
        <dbReference type="Proteomes" id="UP000177124"/>
    </source>
</evidence>
<accession>A0A1F5GHF9</accession>
<proteinExistence type="predicted"/>
<comment type="caution">
    <text evidence="1">The sequence shown here is derived from an EMBL/GenBank/DDBJ whole genome shotgun (WGS) entry which is preliminary data.</text>
</comment>
<dbReference type="EMBL" id="MFBF01000018">
    <property type="protein sequence ID" value="OGD91298.1"/>
    <property type="molecule type" value="Genomic_DNA"/>
</dbReference>
<evidence type="ECO:0008006" key="3">
    <source>
        <dbReference type="Google" id="ProtNLM"/>
    </source>
</evidence>
<organism evidence="1 2">
    <name type="scientific">Candidatus Curtissbacteria bacterium RIFCSPHIGHO2_02_FULL_42_15</name>
    <dbReference type="NCBI Taxonomy" id="1797716"/>
    <lineage>
        <taxon>Bacteria</taxon>
        <taxon>Candidatus Curtissiibacteriota</taxon>
    </lineage>
</organism>
<sequence>MVYTFTCSQGHDPVTFTAEAENDDEAVAKLMEEARGHLAEVHPDLASMSPDQTKQVIISNWTKSES</sequence>